<keyword evidence="1" id="KW-0460">Magnesium</keyword>
<dbReference type="GO" id="GO:0004722">
    <property type="term" value="F:protein serine/threonine phosphatase activity"/>
    <property type="evidence" value="ECO:0007669"/>
    <property type="project" value="UniProtKB-EC"/>
</dbReference>
<dbReference type="EC" id="3.1.3.16" evidence="1"/>
<comment type="cofactor">
    <cofactor evidence="1">
        <name>Mn(2+)</name>
        <dbReference type="ChEBI" id="CHEBI:29035"/>
    </cofactor>
</comment>
<evidence type="ECO:0000259" key="3">
    <source>
        <dbReference type="PROSITE" id="PS51746"/>
    </source>
</evidence>
<evidence type="ECO:0000256" key="1">
    <source>
        <dbReference type="RuleBase" id="RU366020"/>
    </source>
</evidence>
<feature type="domain" description="PPM-type phosphatase" evidence="3">
    <location>
        <begin position="440"/>
        <end position="678"/>
    </location>
</feature>
<keyword evidence="1" id="KW-0464">Manganese</keyword>
<keyword evidence="1" id="KW-0479">Metal-binding</keyword>
<dbReference type="Proteomes" id="UP001634007">
    <property type="component" value="Unassembled WGS sequence"/>
</dbReference>
<proteinExistence type="inferred from homology"/>
<comment type="catalytic activity">
    <reaction evidence="1">
        <text>O-phospho-L-threonyl-[protein] + H2O = L-threonyl-[protein] + phosphate</text>
        <dbReference type="Rhea" id="RHEA:47004"/>
        <dbReference type="Rhea" id="RHEA-COMP:11060"/>
        <dbReference type="Rhea" id="RHEA-COMP:11605"/>
        <dbReference type="ChEBI" id="CHEBI:15377"/>
        <dbReference type="ChEBI" id="CHEBI:30013"/>
        <dbReference type="ChEBI" id="CHEBI:43474"/>
        <dbReference type="ChEBI" id="CHEBI:61977"/>
        <dbReference type="EC" id="3.1.3.16"/>
    </reaction>
</comment>
<evidence type="ECO:0000313" key="4">
    <source>
        <dbReference type="EMBL" id="KAL3724085.1"/>
    </source>
</evidence>
<dbReference type="SMART" id="SM00331">
    <property type="entry name" value="PP2C_SIG"/>
    <property type="match status" value="1"/>
</dbReference>
<accession>A0ABD3J9L6</accession>
<comment type="caution">
    <text evidence="4">The sequence shown here is derived from an EMBL/GenBank/DDBJ whole genome shotgun (WGS) entry which is preliminary data.</text>
</comment>
<dbReference type="InterPro" id="IPR001932">
    <property type="entry name" value="PPM-type_phosphatase-like_dom"/>
</dbReference>
<name>A0ABD3J9L6_EUCGL</name>
<evidence type="ECO:0000313" key="5">
    <source>
        <dbReference type="Proteomes" id="UP001634007"/>
    </source>
</evidence>
<keyword evidence="5" id="KW-1185">Reference proteome</keyword>
<gene>
    <name evidence="4" type="ORF">ACJRO7_036153</name>
</gene>
<feature type="region of interest" description="Disordered" evidence="2">
    <location>
        <begin position="249"/>
        <end position="270"/>
    </location>
</feature>
<dbReference type="EMBL" id="JBJKBG010000009">
    <property type="protein sequence ID" value="KAL3724085.1"/>
    <property type="molecule type" value="Genomic_DNA"/>
</dbReference>
<feature type="compositionally biased region" description="Polar residues" evidence="2">
    <location>
        <begin position="249"/>
        <end position="262"/>
    </location>
</feature>
<reference evidence="4 5" key="1">
    <citation type="submission" date="2024-11" db="EMBL/GenBank/DDBJ databases">
        <title>Chromosome-level genome assembly of Eucalyptus globulus Labill. provides insights into its genome evolution.</title>
        <authorList>
            <person name="Li X."/>
        </authorList>
    </citation>
    <scope>NUCLEOTIDE SEQUENCE [LARGE SCALE GENOMIC DNA]</scope>
    <source>
        <strain evidence="4">CL2024</strain>
        <tissue evidence="4">Fresh tender leaves</tissue>
    </source>
</reference>
<dbReference type="PANTHER" id="PTHR12320">
    <property type="entry name" value="PROTEIN PHOSPHATASE 2C"/>
    <property type="match status" value="1"/>
</dbReference>
<sequence>MWASMEARSLSFSCSSSLLSPRTSHCFRISRKCPLRVCVRKRRSIPCVFSKPASPGNSSSSPDFGLVSTTECSDGSLVFRFGDVREVERVDVETEELEGTGDDDVDQVTSATFSNEDGKTVYLREDLHIDHKKEVADSNFNHTAKEKAESHSVAEFGGDSPELIDEIILNRGDYSGMAEVVSVESPQSIATTLEDAGFNVATSDSFGPTPDCVGSISKEGGLMETIERDSPASIGFSKISDAVSKETISISENNHDASLTTDSKSHPTEDMATVSDVEEVLEMKTVDEDIAPASLKADSIVEVSSDGPSEESIQENVQTDGSTFPDTAAAMEKVDMSIKGSSGEDSAQIEIMLASPSSEVESLMNENIGNVATSIAPDGRKSESLQGEDDSMLLNHDESLELNLHNIELGEMPAISGEEQESAKSSDEREEISMTEFCLYSGAASLPHPSKVLTGGEDSHFITHPRWLGVADGVGKWSMEGTSAGLFAQGLMDNCREMVSTSESNALTDPVDVIIGGAAATQYIGSSTVLVACFDGQVLNVANIGNSGFIIIRDGIIYKRSSPMVHEFNFPVLIEGGDTPSELMECYSIELDEGDVIVSATDGLFNNLYEQEIASIIRKSLQSGLSPQDIAALLAARAQEVGQSKSARTPFADAAHAAGYVGYTGGKLDDVTVIVSMVEKRSSSRL</sequence>
<dbReference type="InterPro" id="IPR039123">
    <property type="entry name" value="PPTC7"/>
</dbReference>
<comment type="catalytic activity">
    <reaction evidence="1">
        <text>O-phospho-L-seryl-[protein] + H2O = L-seryl-[protein] + phosphate</text>
        <dbReference type="Rhea" id="RHEA:20629"/>
        <dbReference type="Rhea" id="RHEA-COMP:9863"/>
        <dbReference type="Rhea" id="RHEA-COMP:11604"/>
        <dbReference type="ChEBI" id="CHEBI:15377"/>
        <dbReference type="ChEBI" id="CHEBI:29999"/>
        <dbReference type="ChEBI" id="CHEBI:43474"/>
        <dbReference type="ChEBI" id="CHEBI:83421"/>
        <dbReference type="EC" id="3.1.3.16"/>
    </reaction>
</comment>
<keyword evidence="1" id="KW-0904">Protein phosphatase</keyword>
<dbReference type="Gene3D" id="3.60.40.10">
    <property type="entry name" value="PPM-type phosphatase domain"/>
    <property type="match status" value="1"/>
</dbReference>
<comment type="similarity">
    <text evidence="1">Belongs to the PP2C family.</text>
</comment>
<dbReference type="GO" id="GO:0046872">
    <property type="term" value="F:metal ion binding"/>
    <property type="evidence" value="ECO:0007669"/>
    <property type="project" value="UniProtKB-UniRule"/>
</dbReference>
<dbReference type="PROSITE" id="PS51746">
    <property type="entry name" value="PPM_2"/>
    <property type="match status" value="1"/>
</dbReference>
<keyword evidence="1" id="KW-0378">Hydrolase</keyword>
<dbReference type="AlphaFoldDB" id="A0ABD3J9L6"/>
<organism evidence="4 5">
    <name type="scientific">Eucalyptus globulus</name>
    <name type="common">Tasmanian blue gum</name>
    <dbReference type="NCBI Taxonomy" id="34317"/>
    <lineage>
        <taxon>Eukaryota</taxon>
        <taxon>Viridiplantae</taxon>
        <taxon>Streptophyta</taxon>
        <taxon>Embryophyta</taxon>
        <taxon>Tracheophyta</taxon>
        <taxon>Spermatophyta</taxon>
        <taxon>Magnoliopsida</taxon>
        <taxon>eudicotyledons</taxon>
        <taxon>Gunneridae</taxon>
        <taxon>Pentapetalae</taxon>
        <taxon>rosids</taxon>
        <taxon>malvids</taxon>
        <taxon>Myrtales</taxon>
        <taxon>Myrtaceae</taxon>
        <taxon>Myrtoideae</taxon>
        <taxon>Eucalypteae</taxon>
        <taxon>Eucalyptus</taxon>
    </lineage>
</organism>
<dbReference type="SMART" id="SM00332">
    <property type="entry name" value="PP2Cc"/>
    <property type="match status" value="1"/>
</dbReference>
<comment type="cofactor">
    <cofactor evidence="1">
        <name>Mg(2+)</name>
        <dbReference type="ChEBI" id="CHEBI:18420"/>
    </cofactor>
</comment>
<protein>
    <recommendedName>
        <fullName evidence="1">Protein phosphatase</fullName>
        <ecNumber evidence="1">3.1.3.16</ecNumber>
    </recommendedName>
</protein>
<dbReference type="SUPFAM" id="SSF81606">
    <property type="entry name" value="PP2C-like"/>
    <property type="match status" value="1"/>
</dbReference>
<dbReference type="InterPro" id="IPR036457">
    <property type="entry name" value="PPM-type-like_dom_sf"/>
</dbReference>
<dbReference type="PANTHER" id="PTHR12320:SF1">
    <property type="entry name" value="PROTEIN PHOSPHATASE PTC7 HOMOLOG"/>
    <property type="match status" value="1"/>
</dbReference>
<evidence type="ECO:0000256" key="2">
    <source>
        <dbReference type="SAM" id="MobiDB-lite"/>
    </source>
</evidence>